<sequence length="156" mass="16689">MPTSHKTGLGLNAWVGSDCPMRQDFVDDNTLLDELISTHINNQEQHLSAVDRALLESGIVIGRYTGDGAASKKIALEIQPKFVMVFMMMNPAVLYDQGKNYSLVCSGFALAGISSGAVALSGSTLTVYQSTSEPSAGGQKNNLNAKGSSYFYAVFR</sequence>
<protein>
    <submittedName>
        <fullName evidence="1">Uncharacterized protein</fullName>
    </submittedName>
</protein>
<dbReference type="EMBL" id="QLYR01000002">
    <property type="protein sequence ID" value="RAQ29805.1"/>
    <property type="molecule type" value="Genomic_DNA"/>
</dbReference>
<keyword evidence="2" id="KW-1185">Reference proteome</keyword>
<dbReference type="AlphaFoldDB" id="A0A328ULG6"/>
<comment type="caution">
    <text evidence="1">The sequence shown here is derived from an EMBL/GenBank/DDBJ whole genome shotgun (WGS) entry which is preliminary data.</text>
</comment>
<gene>
    <name evidence="1" type="ORF">DPQ25_05795</name>
</gene>
<evidence type="ECO:0000313" key="1">
    <source>
        <dbReference type="EMBL" id="RAQ29805.1"/>
    </source>
</evidence>
<organism evidence="1 2">
    <name type="scientific">Hydrogeniiclostridium mannosilyticum</name>
    <dbReference type="NCBI Taxonomy" id="2764322"/>
    <lineage>
        <taxon>Bacteria</taxon>
        <taxon>Bacillati</taxon>
        <taxon>Bacillota</taxon>
        <taxon>Clostridia</taxon>
        <taxon>Eubacteriales</taxon>
        <taxon>Acutalibacteraceae</taxon>
        <taxon>Hydrogeniiclostridium</taxon>
    </lineage>
</organism>
<name>A0A328ULG6_9FIRM</name>
<dbReference type="RefSeq" id="WP_112332234.1">
    <property type="nucleotide sequence ID" value="NZ_QLYR01000002.1"/>
</dbReference>
<accession>A0A328ULG6</accession>
<evidence type="ECO:0000313" key="2">
    <source>
        <dbReference type="Proteomes" id="UP000249377"/>
    </source>
</evidence>
<proteinExistence type="predicted"/>
<reference evidence="1 2" key="1">
    <citation type="submission" date="2018-06" db="EMBL/GenBank/DDBJ databases">
        <title>Noncontiguous genome sequence of Ruminococcaceae bacterium ASD2818.</title>
        <authorList>
            <person name="Chaplin A.V."/>
            <person name="Sokolova S.R."/>
            <person name="Kochetkova T.O."/>
            <person name="Goltsov A.Y."/>
            <person name="Trofimov D.Y."/>
            <person name="Efimov B.A."/>
        </authorList>
    </citation>
    <scope>NUCLEOTIDE SEQUENCE [LARGE SCALE GENOMIC DNA]</scope>
    <source>
        <strain evidence="1 2">ASD2818</strain>
    </source>
</reference>
<dbReference type="Proteomes" id="UP000249377">
    <property type="component" value="Unassembled WGS sequence"/>
</dbReference>